<dbReference type="EMBL" id="FRCP01000008">
    <property type="protein sequence ID" value="SHM32684.1"/>
    <property type="molecule type" value="Genomic_DNA"/>
</dbReference>
<keyword evidence="5" id="KW-1185">Reference proteome</keyword>
<dbReference type="Gene3D" id="3.40.50.300">
    <property type="entry name" value="P-loop containing nucleotide triphosphate hydrolases"/>
    <property type="match status" value="2"/>
</dbReference>
<feature type="domain" description="YhaN AAA" evidence="3">
    <location>
        <begin position="1"/>
        <end position="55"/>
    </location>
</feature>
<reference evidence="4 5" key="1">
    <citation type="submission" date="2016-11" db="EMBL/GenBank/DDBJ databases">
        <authorList>
            <person name="Jaros S."/>
            <person name="Januszkiewicz K."/>
            <person name="Wedrychowicz H."/>
        </authorList>
    </citation>
    <scope>NUCLEOTIDE SEQUENCE [LARGE SCALE GENOMIC DNA]</scope>
    <source>
        <strain evidence="4 5">DSM 15930</strain>
    </source>
</reference>
<dbReference type="PANTHER" id="PTHR41259:SF1">
    <property type="entry name" value="DOUBLE-STRAND BREAK REPAIR RAD50 ATPASE, PUTATIVE-RELATED"/>
    <property type="match status" value="1"/>
</dbReference>
<feature type="transmembrane region" description="Helical" evidence="2">
    <location>
        <begin position="312"/>
        <end position="331"/>
    </location>
</feature>
<gene>
    <name evidence="4" type="ORF">SAMN02746066_01614</name>
</gene>
<feature type="transmembrane region" description="Helical" evidence="2">
    <location>
        <begin position="337"/>
        <end position="357"/>
    </location>
</feature>
<proteinExistence type="predicted"/>
<feature type="coiled-coil region" evidence="1">
    <location>
        <begin position="432"/>
        <end position="487"/>
    </location>
</feature>
<dbReference type="RefSeq" id="WP_073285704.1">
    <property type="nucleotide sequence ID" value="NZ_FRCP01000008.1"/>
</dbReference>
<protein>
    <submittedName>
        <fullName evidence="4">AAA domain-containing protein</fullName>
    </submittedName>
</protein>
<organism evidence="4 5">
    <name type="scientific">Anaerosporobacter mobilis DSM 15930</name>
    <dbReference type="NCBI Taxonomy" id="1120996"/>
    <lineage>
        <taxon>Bacteria</taxon>
        <taxon>Bacillati</taxon>
        <taxon>Bacillota</taxon>
        <taxon>Clostridia</taxon>
        <taxon>Lachnospirales</taxon>
        <taxon>Lachnospiraceae</taxon>
        <taxon>Anaerosporobacter</taxon>
    </lineage>
</organism>
<keyword evidence="2" id="KW-1133">Transmembrane helix</keyword>
<dbReference type="AlphaFoldDB" id="A0A1M7HW21"/>
<accession>A0A1M7HW21</accession>
<dbReference type="PANTHER" id="PTHR41259">
    <property type="entry name" value="DOUBLE-STRAND BREAK REPAIR RAD50 ATPASE, PUTATIVE-RELATED"/>
    <property type="match status" value="1"/>
</dbReference>
<dbReference type="InterPro" id="IPR027417">
    <property type="entry name" value="P-loop_NTPase"/>
</dbReference>
<evidence type="ECO:0000256" key="2">
    <source>
        <dbReference type="SAM" id="Phobius"/>
    </source>
</evidence>
<evidence type="ECO:0000313" key="5">
    <source>
        <dbReference type="Proteomes" id="UP000184038"/>
    </source>
</evidence>
<dbReference type="OrthoDB" id="9764467at2"/>
<sequence>MIINSLGLKHFGKFQDEKIELQNGINLLYGTNEAGKSTIHTFIKGMLFGIDKQRGRKSFDVYTRYKPWDTPTLYDGELEITVEEVPYLIKRNLYKEEKSVQIINIDTGREVPYKEQRGGCFIEGLTESNYSNTVFVAQQQVATNKELAFRINDYITNMSTTKSSEINVNQAIKELQARKKEIELRQTKQQIKELNIELHQIQTTDFMLKELERQIVGFDKEIQTLNLEKENSKIEGGYLQKLQILDSYIKEYDIIVEKYQSLRDCRDYYYQVMQHIKAWDSVKVKQDNPLPMENSPPNQMDPRHKPKSYKGYLLSVCLLVISFLICILVPLKGLDKGFIMVATAILSISILLVQLIVNNKKKIPIEERLAEQPLTDQEKLHVNQSIEEYHEISKRLLTRMQAQEEDILMYANKVVAMNEVNSETMKVMHQEIDKLASQLNKQKDVIQQKQAREKEVIRLIETASAKKEKLRWEFSRLEESIADYAKKRALRDELMERRKKEDVEVTAIDISIQTIQDLAAAIHDDFGEKLNRSISEISTAFTLGNCYDVKVDEKLNMKIVKGSDFVPMEYLSTGTVEQLYLALRLVAADLLLKDKEMPLILDDAFVYYDDDRLEETICELAARTSRQILIFTCHNRERQALDKHQIPYNYIEL</sequence>
<dbReference type="Pfam" id="PF13514">
    <property type="entry name" value="AAA_27"/>
    <property type="match status" value="1"/>
</dbReference>
<evidence type="ECO:0000259" key="3">
    <source>
        <dbReference type="Pfam" id="PF13514"/>
    </source>
</evidence>
<keyword evidence="2" id="KW-0472">Membrane</keyword>
<dbReference type="SUPFAM" id="SSF52540">
    <property type="entry name" value="P-loop containing nucleoside triphosphate hydrolases"/>
    <property type="match status" value="1"/>
</dbReference>
<dbReference type="Proteomes" id="UP000184038">
    <property type="component" value="Unassembled WGS sequence"/>
</dbReference>
<feature type="coiled-coil region" evidence="1">
    <location>
        <begin position="165"/>
        <end position="228"/>
    </location>
</feature>
<name>A0A1M7HW21_9FIRM</name>
<dbReference type="InterPro" id="IPR038734">
    <property type="entry name" value="YhaN_AAA"/>
</dbReference>
<dbReference type="STRING" id="1120996.SAMN02746066_01614"/>
<keyword evidence="2" id="KW-0812">Transmembrane</keyword>
<evidence type="ECO:0000313" key="4">
    <source>
        <dbReference type="EMBL" id="SHM32684.1"/>
    </source>
</evidence>
<keyword evidence="1" id="KW-0175">Coiled coil</keyword>
<evidence type="ECO:0000256" key="1">
    <source>
        <dbReference type="SAM" id="Coils"/>
    </source>
</evidence>